<evidence type="ECO:0000256" key="2">
    <source>
        <dbReference type="ARBA" id="ARBA00007118"/>
    </source>
</evidence>
<organism evidence="9 10">
    <name type="scientific">Salinisphaera orenii MK-B5</name>
    <dbReference type="NCBI Taxonomy" id="856730"/>
    <lineage>
        <taxon>Bacteria</taxon>
        <taxon>Pseudomonadati</taxon>
        <taxon>Pseudomonadota</taxon>
        <taxon>Gammaproteobacteria</taxon>
        <taxon>Salinisphaerales</taxon>
        <taxon>Salinisphaeraceae</taxon>
        <taxon>Salinisphaera</taxon>
    </lineage>
</organism>
<keyword evidence="10" id="KW-1185">Reference proteome</keyword>
<dbReference type="Pfam" id="PF00881">
    <property type="entry name" value="Nitroreductase"/>
    <property type="match status" value="1"/>
</dbReference>
<keyword evidence="5" id="KW-0521">NADP</keyword>
<feature type="domain" description="Nitroreductase" evidence="8">
    <location>
        <begin position="21"/>
        <end position="175"/>
    </location>
</feature>
<comment type="cofactor">
    <cofactor evidence="1">
        <name>FMN</name>
        <dbReference type="ChEBI" id="CHEBI:58210"/>
    </cofactor>
</comment>
<dbReference type="InterPro" id="IPR052530">
    <property type="entry name" value="NAD(P)H_nitroreductase"/>
</dbReference>
<comment type="caution">
    <text evidence="9">The sequence shown here is derived from an EMBL/GenBank/DDBJ whole genome shotgun (WGS) entry which is preliminary data.</text>
</comment>
<evidence type="ECO:0000313" key="10">
    <source>
        <dbReference type="Proteomes" id="UP000283993"/>
    </source>
</evidence>
<dbReference type="EMBL" id="AYKH01000014">
    <property type="protein sequence ID" value="ROO27281.1"/>
    <property type="molecule type" value="Genomic_DNA"/>
</dbReference>
<keyword evidence="3" id="KW-0285">Flavoprotein</keyword>
<evidence type="ECO:0000256" key="3">
    <source>
        <dbReference type="ARBA" id="ARBA00022630"/>
    </source>
</evidence>
<dbReference type="GO" id="GO:0016491">
    <property type="term" value="F:oxidoreductase activity"/>
    <property type="evidence" value="ECO:0007669"/>
    <property type="project" value="UniProtKB-KW"/>
</dbReference>
<evidence type="ECO:0000259" key="8">
    <source>
        <dbReference type="Pfam" id="PF00881"/>
    </source>
</evidence>
<gene>
    <name evidence="9" type="ORF">SAOR_08960</name>
</gene>
<reference evidence="9 10" key="1">
    <citation type="submission" date="2013-10" db="EMBL/GenBank/DDBJ databases">
        <title>Salinisphaera orenii MK-B5 Genome Sequencing.</title>
        <authorList>
            <person name="Lai Q."/>
            <person name="Li C."/>
            <person name="Shao Z."/>
        </authorList>
    </citation>
    <scope>NUCLEOTIDE SEQUENCE [LARGE SCALE GENOMIC DNA]</scope>
    <source>
        <strain evidence="9 10">MK-B5</strain>
    </source>
</reference>
<evidence type="ECO:0000256" key="7">
    <source>
        <dbReference type="ARBA" id="ARBA00023027"/>
    </source>
</evidence>
<dbReference type="CDD" id="cd02135">
    <property type="entry name" value="YdjA-like"/>
    <property type="match status" value="1"/>
</dbReference>
<keyword evidence="6" id="KW-0560">Oxidoreductase</keyword>
<dbReference type="InterPro" id="IPR000415">
    <property type="entry name" value="Nitroreductase-like"/>
</dbReference>
<dbReference type="Proteomes" id="UP000283993">
    <property type="component" value="Unassembled WGS sequence"/>
</dbReference>
<dbReference type="Gene3D" id="3.40.109.10">
    <property type="entry name" value="NADH Oxidase"/>
    <property type="match status" value="1"/>
</dbReference>
<dbReference type="PANTHER" id="PTHR43821:SF1">
    <property type="entry name" value="NAD(P)H NITROREDUCTASE YDJA-RELATED"/>
    <property type="match status" value="1"/>
</dbReference>
<dbReference type="InterPro" id="IPR026021">
    <property type="entry name" value="YdjA-like"/>
</dbReference>
<accession>A0A423PP23</accession>
<comment type="similarity">
    <text evidence="2">Belongs to the nitroreductase family.</text>
</comment>
<protein>
    <submittedName>
        <fullName evidence="9">Nitroreductase</fullName>
    </submittedName>
</protein>
<evidence type="ECO:0000256" key="5">
    <source>
        <dbReference type="ARBA" id="ARBA00022857"/>
    </source>
</evidence>
<dbReference type="AlphaFoldDB" id="A0A423PP23"/>
<evidence type="ECO:0000256" key="6">
    <source>
        <dbReference type="ARBA" id="ARBA00023002"/>
    </source>
</evidence>
<sequence length="195" mass="22104">MVDRAALEASPIEPADAARFLRGRRSVDQFRDTVPDPALVREAIEIARWAPNHHETQPWRFYLIGPRTQADIVELNAALVAERKGDDVAATKRERWRRVPGWLAVTCVRDDDPVTAQEDYGACACAIHNLSLYLHSAGVESKWTSGAVTRETRFLEMLGADPAREYCVGLIWYGYPKRRPRTQRRDLGEIVFSCP</sequence>
<dbReference type="SUPFAM" id="SSF55469">
    <property type="entry name" value="FMN-dependent nitroreductase-like"/>
    <property type="match status" value="1"/>
</dbReference>
<dbReference type="RefSeq" id="WP_123631130.1">
    <property type="nucleotide sequence ID" value="NZ_AYKH01000014.1"/>
</dbReference>
<evidence type="ECO:0000256" key="1">
    <source>
        <dbReference type="ARBA" id="ARBA00001917"/>
    </source>
</evidence>
<keyword evidence="7" id="KW-0520">NAD</keyword>
<dbReference type="PANTHER" id="PTHR43821">
    <property type="entry name" value="NAD(P)H NITROREDUCTASE YDJA-RELATED"/>
    <property type="match status" value="1"/>
</dbReference>
<evidence type="ECO:0000313" key="9">
    <source>
        <dbReference type="EMBL" id="ROO27281.1"/>
    </source>
</evidence>
<evidence type="ECO:0000256" key="4">
    <source>
        <dbReference type="ARBA" id="ARBA00022643"/>
    </source>
</evidence>
<proteinExistence type="inferred from homology"/>
<name>A0A423PP23_9GAMM</name>
<dbReference type="InterPro" id="IPR029479">
    <property type="entry name" value="Nitroreductase"/>
</dbReference>
<keyword evidence="4" id="KW-0288">FMN</keyword>